<evidence type="ECO:0000256" key="1">
    <source>
        <dbReference type="ARBA" id="ARBA00022679"/>
    </source>
</evidence>
<evidence type="ECO:0000259" key="3">
    <source>
        <dbReference type="Pfam" id="PF25441"/>
    </source>
</evidence>
<dbReference type="AlphaFoldDB" id="A0A1S3B3I8"/>
<dbReference type="GO" id="GO:0006048">
    <property type="term" value="P:UDP-N-acetylglucosamine biosynthetic process"/>
    <property type="evidence" value="ECO:0007669"/>
    <property type="project" value="TreeGrafter"/>
</dbReference>
<dbReference type="GeneID" id="103485587"/>
<dbReference type="Pfam" id="PF25441">
    <property type="entry name" value="Hexapep_UGP3_C"/>
    <property type="match status" value="1"/>
</dbReference>
<dbReference type="KEGG" id="cmo:103485587"/>
<evidence type="ECO:0000313" key="5">
    <source>
        <dbReference type="RefSeq" id="XP_008441479.2"/>
    </source>
</evidence>
<dbReference type="PANTHER" id="PTHR11952:SF14">
    <property type="entry name" value="UTP--GLUCOSE-1-PHOSPHATE URIDYLYLTRANSFERASE 3, CHLOROPLASTIC"/>
    <property type="match status" value="1"/>
</dbReference>
<dbReference type="SUPFAM" id="SSF53448">
    <property type="entry name" value="Nucleotide-diphospho-sugar transferases"/>
    <property type="match status" value="1"/>
</dbReference>
<dbReference type="RefSeq" id="XP_008441479.2">
    <property type="nucleotide sequence ID" value="XM_008443257.3"/>
</dbReference>
<dbReference type="Proteomes" id="UP001652600">
    <property type="component" value="Chromosome 3"/>
</dbReference>
<keyword evidence="2 5" id="KW-0548">Nucleotidyltransferase</keyword>
<dbReference type="InterPro" id="IPR002618">
    <property type="entry name" value="UDPGP_fam"/>
</dbReference>
<dbReference type="InterPro" id="IPR057388">
    <property type="entry name" value="Hexapep_UGP3_C"/>
</dbReference>
<keyword evidence="1" id="KW-0808">Transferase</keyword>
<dbReference type="InParanoid" id="A0A1S3B3I8"/>
<dbReference type="InterPro" id="IPR029044">
    <property type="entry name" value="Nucleotide-diphossugar_trans"/>
</dbReference>
<proteinExistence type="predicted"/>
<protein>
    <submittedName>
        <fullName evidence="5">UTP--glucose-1-phosphate uridylyltransferase 3, chloroplastic</fullName>
    </submittedName>
</protein>
<dbReference type="InterPro" id="IPR039741">
    <property type="entry name" value="UDP-sugar_pyrophosphorylase"/>
</dbReference>
<keyword evidence="4" id="KW-1185">Reference proteome</keyword>
<dbReference type="PANTHER" id="PTHR11952">
    <property type="entry name" value="UDP- GLUCOSE PYROPHOSPHORYLASE"/>
    <property type="match status" value="1"/>
</dbReference>
<dbReference type="FunCoup" id="A0A1S3B3I8">
    <property type="interactions" value="930"/>
</dbReference>
<reference evidence="5" key="1">
    <citation type="submission" date="2025-08" db="UniProtKB">
        <authorList>
            <consortium name="RefSeq"/>
        </authorList>
    </citation>
    <scope>IDENTIFICATION</scope>
    <source>
        <tissue evidence="5">Stem</tissue>
    </source>
</reference>
<name>A0A1S3B3I8_CUCME</name>
<sequence length="870" mass="97151">MAAQANPVLHHNHHFPFSLTSKTLHLSLSLPKPSLSLTSSSFSFSSSSSYASSRSLHIPRVSTAPVDYAPPAPDYDFQQEILRLRALSTKLSKKKTIKEKLKLIDRDSRVKRFFNSRRNWFSRVSPHLNLDSYDFFLLKCLVAAGQEHVLSLGIESVESDFETARGVVKHAFFSLVEVIEKFDLNGNGGGIREFEEGQMVLDKEELRDLKKLLVNLGEIEKFYDCIGGIIGYQIKVLELLACSKPERYSKNWSGQKNHAIDSEFLEIRAPIGPDLSQNIEYASQAALWGIEGLPELGEIYPLGGSADRLGLVDPDTGECLPAAMLSYCGRTLLEGLIRDLQAREFLYSKIYGKQCITPVAIMTSSAKNNHKRIMSLCERFGWFGRGRSNFQLFEQPLVPAIGADDGLWLVTKSFAPICKPGGHGVIWKLAHDKGIFKWFNGHGRKGATVRQVSNVVAATDLTLLALSGIGLRQKKKLGFASCKRTAGATEGMNVLIETKNLDGMWEYGLSCIEYTEFEKYGITEGSCSQGSLESFPANTNILYVDLHSVEKVVSTNSEKSLPGMVLNLKKPVAYVDQFGRKHSVSGGRLECTMQNIADSFFNTSSSRCYKDVEDILDTYIVYNERRRVTSSAKKTRKHASVSLHQTPDGALLDILRNAHDLLSPCNIDVPVVECNEKYVDSGPPYLILLHPALGPLWEVTRQKFSGGSISRGSELQVEVAEFLWRNVQLDGSLIVLSENVMGSLKIDENGESLIHYGQRCGRCKLEDVKVLNKGIDWNVEDNIYWKLEVQRHEGCKIILHGNAEFEATGVVLQGNHVFEVPDGYKLKIAPRTSGFEAQLGQIELDKQDTGSWYWNYKIEGSHIKLEYVEL</sequence>
<dbReference type="GO" id="GO:0003977">
    <property type="term" value="F:UDP-N-acetylglucosamine diphosphorylase activity"/>
    <property type="evidence" value="ECO:0007669"/>
    <property type="project" value="TreeGrafter"/>
</dbReference>
<organism evidence="4 5">
    <name type="scientific">Cucumis melo</name>
    <name type="common">Muskmelon</name>
    <dbReference type="NCBI Taxonomy" id="3656"/>
    <lineage>
        <taxon>Eukaryota</taxon>
        <taxon>Viridiplantae</taxon>
        <taxon>Streptophyta</taxon>
        <taxon>Embryophyta</taxon>
        <taxon>Tracheophyta</taxon>
        <taxon>Spermatophyta</taxon>
        <taxon>Magnoliopsida</taxon>
        <taxon>eudicotyledons</taxon>
        <taxon>Gunneridae</taxon>
        <taxon>Pentapetalae</taxon>
        <taxon>rosids</taxon>
        <taxon>fabids</taxon>
        <taxon>Cucurbitales</taxon>
        <taxon>Cucurbitaceae</taxon>
        <taxon>Benincaseae</taxon>
        <taxon>Cucumis</taxon>
    </lineage>
</organism>
<gene>
    <name evidence="5" type="primary">LOC103485587</name>
</gene>
<accession>A0A1S3B3I8</accession>
<dbReference type="Gene3D" id="3.90.550.10">
    <property type="entry name" value="Spore Coat Polysaccharide Biosynthesis Protein SpsA, Chain A"/>
    <property type="match status" value="1"/>
</dbReference>
<evidence type="ECO:0000313" key="4">
    <source>
        <dbReference type="Proteomes" id="UP001652600"/>
    </source>
</evidence>
<feature type="domain" description="UGP3-like C-terminal hexapeptide repeats" evidence="3">
    <location>
        <begin position="704"/>
        <end position="867"/>
    </location>
</feature>
<evidence type="ECO:0000256" key="2">
    <source>
        <dbReference type="ARBA" id="ARBA00022695"/>
    </source>
</evidence>
<dbReference type="Pfam" id="PF01704">
    <property type="entry name" value="UDPGP"/>
    <property type="match status" value="1"/>
</dbReference>
<dbReference type="eggNOG" id="ENOG502QU00">
    <property type="taxonomic scope" value="Eukaryota"/>
</dbReference>